<feature type="repeat" description="ARM" evidence="2">
    <location>
        <begin position="51"/>
        <end position="79"/>
    </location>
</feature>
<dbReference type="Gene3D" id="1.25.10.10">
    <property type="entry name" value="Leucine-rich Repeat Variant"/>
    <property type="match status" value="1"/>
</dbReference>
<dbReference type="InterPro" id="IPR000225">
    <property type="entry name" value="Armadillo"/>
</dbReference>
<protein>
    <submittedName>
        <fullName evidence="3">Armadillo repeat-containing protein 3</fullName>
    </submittedName>
</protein>
<dbReference type="Proteomes" id="UP000762676">
    <property type="component" value="Unassembled WGS sequence"/>
</dbReference>
<keyword evidence="4" id="KW-1185">Reference proteome</keyword>
<name>A0AAV4J899_9GAST</name>
<dbReference type="PROSITE" id="PS50176">
    <property type="entry name" value="ARM_REPEAT"/>
    <property type="match status" value="1"/>
</dbReference>
<dbReference type="AlphaFoldDB" id="A0AAV4J899"/>
<dbReference type="PANTHER" id="PTHR46618">
    <property type="entry name" value="ARMADILLO REPEAT-CONTAINING PROTEIN 3"/>
    <property type="match status" value="1"/>
</dbReference>
<proteinExistence type="predicted"/>
<keyword evidence="1" id="KW-0677">Repeat</keyword>
<sequence length="87" mass="9256">ENRKLLHEQEAEKMLIQLLTNDAPDVQASAALALAVISENLSSRDSIKEWDGLPPLVKLLSSDNGDVKEAATLALANLTTGSSVNCV</sequence>
<evidence type="ECO:0000313" key="4">
    <source>
        <dbReference type="Proteomes" id="UP000762676"/>
    </source>
</evidence>
<evidence type="ECO:0000313" key="3">
    <source>
        <dbReference type="EMBL" id="GFS18904.1"/>
    </source>
</evidence>
<organism evidence="3 4">
    <name type="scientific">Elysia marginata</name>
    <dbReference type="NCBI Taxonomy" id="1093978"/>
    <lineage>
        <taxon>Eukaryota</taxon>
        <taxon>Metazoa</taxon>
        <taxon>Spiralia</taxon>
        <taxon>Lophotrochozoa</taxon>
        <taxon>Mollusca</taxon>
        <taxon>Gastropoda</taxon>
        <taxon>Heterobranchia</taxon>
        <taxon>Euthyneura</taxon>
        <taxon>Panpulmonata</taxon>
        <taxon>Sacoglossa</taxon>
        <taxon>Placobranchoidea</taxon>
        <taxon>Plakobranchidae</taxon>
        <taxon>Elysia</taxon>
    </lineage>
</organism>
<evidence type="ECO:0000256" key="2">
    <source>
        <dbReference type="PROSITE-ProRule" id="PRU00259"/>
    </source>
</evidence>
<gene>
    <name evidence="3" type="ORF">ElyMa_006859300</name>
</gene>
<dbReference type="SUPFAM" id="SSF48371">
    <property type="entry name" value="ARM repeat"/>
    <property type="match status" value="1"/>
</dbReference>
<dbReference type="Pfam" id="PF13646">
    <property type="entry name" value="HEAT_2"/>
    <property type="match status" value="1"/>
</dbReference>
<evidence type="ECO:0000256" key="1">
    <source>
        <dbReference type="ARBA" id="ARBA00022737"/>
    </source>
</evidence>
<dbReference type="EMBL" id="BMAT01013726">
    <property type="protein sequence ID" value="GFS18904.1"/>
    <property type="molecule type" value="Genomic_DNA"/>
</dbReference>
<dbReference type="InterPro" id="IPR011989">
    <property type="entry name" value="ARM-like"/>
</dbReference>
<comment type="caution">
    <text evidence="3">The sequence shown here is derived from an EMBL/GenBank/DDBJ whole genome shotgun (WGS) entry which is preliminary data.</text>
</comment>
<reference evidence="3 4" key="1">
    <citation type="journal article" date="2021" name="Elife">
        <title>Chloroplast acquisition without the gene transfer in kleptoplastic sea slugs, Plakobranchus ocellatus.</title>
        <authorList>
            <person name="Maeda T."/>
            <person name="Takahashi S."/>
            <person name="Yoshida T."/>
            <person name="Shimamura S."/>
            <person name="Takaki Y."/>
            <person name="Nagai Y."/>
            <person name="Toyoda A."/>
            <person name="Suzuki Y."/>
            <person name="Arimoto A."/>
            <person name="Ishii H."/>
            <person name="Satoh N."/>
            <person name="Nishiyama T."/>
            <person name="Hasebe M."/>
            <person name="Maruyama T."/>
            <person name="Minagawa J."/>
            <person name="Obokata J."/>
            <person name="Shigenobu S."/>
        </authorList>
    </citation>
    <scope>NUCLEOTIDE SEQUENCE [LARGE SCALE GENOMIC DNA]</scope>
</reference>
<accession>A0AAV4J899</accession>
<feature type="non-terminal residue" evidence="3">
    <location>
        <position position="1"/>
    </location>
</feature>
<dbReference type="InterPro" id="IPR016024">
    <property type="entry name" value="ARM-type_fold"/>
</dbReference>
<dbReference type="PANTHER" id="PTHR46618:SF1">
    <property type="entry name" value="ARMADILLO REPEAT-CONTAINING PROTEIN 3"/>
    <property type="match status" value="1"/>
</dbReference>
<dbReference type="InterPro" id="IPR052441">
    <property type="entry name" value="Armadillo-Ser/Thr_Kinase"/>
</dbReference>